<comment type="caution">
    <text evidence="2">The sequence shown here is derived from an EMBL/GenBank/DDBJ whole genome shotgun (WGS) entry which is preliminary data.</text>
</comment>
<dbReference type="EMBL" id="PVTG01000024">
    <property type="protein sequence ID" value="PRY37186.1"/>
    <property type="molecule type" value="Genomic_DNA"/>
</dbReference>
<feature type="compositionally biased region" description="Low complexity" evidence="1">
    <location>
        <begin position="52"/>
        <end position="67"/>
    </location>
</feature>
<feature type="compositionally biased region" description="Low complexity" evidence="1">
    <location>
        <begin position="235"/>
        <end position="245"/>
    </location>
</feature>
<feature type="region of interest" description="Disordered" evidence="1">
    <location>
        <begin position="217"/>
        <end position="245"/>
    </location>
</feature>
<name>A0A2T0SUU6_9ACTN</name>
<proteinExistence type="predicted"/>
<dbReference type="Proteomes" id="UP000239210">
    <property type="component" value="Unassembled WGS sequence"/>
</dbReference>
<dbReference type="AlphaFoldDB" id="A0A2T0SUU6"/>
<protein>
    <submittedName>
        <fullName evidence="2">Uncharacterized protein</fullName>
    </submittedName>
</protein>
<feature type="region of interest" description="Disordered" evidence="1">
    <location>
        <begin position="52"/>
        <end position="98"/>
    </location>
</feature>
<feature type="region of interest" description="Disordered" evidence="1">
    <location>
        <begin position="260"/>
        <end position="294"/>
    </location>
</feature>
<evidence type="ECO:0000256" key="1">
    <source>
        <dbReference type="SAM" id="MobiDB-lite"/>
    </source>
</evidence>
<evidence type="ECO:0000313" key="3">
    <source>
        <dbReference type="Proteomes" id="UP000239210"/>
    </source>
</evidence>
<accession>A0A2T0SUU6</accession>
<feature type="compositionally biased region" description="Basic and acidic residues" evidence="1">
    <location>
        <begin position="283"/>
        <end position="294"/>
    </location>
</feature>
<gene>
    <name evidence="2" type="ORF">LY71_12451</name>
</gene>
<organism evidence="2 3">
    <name type="scientific">Geodermatophilus tzadiensis</name>
    <dbReference type="NCBI Taxonomy" id="1137988"/>
    <lineage>
        <taxon>Bacteria</taxon>
        <taxon>Bacillati</taxon>
        <taxon>Actinomycetota</taxon>
        <taxon>Actinomycetes</taxon>
        <taxon>Geodermatophilales</taxon>
        <taxon>Geodermatophilaceae</taxon>
        <taxon>Geodermatophilus</taxon>
    </lineage>
</organism>
<evidence type="ECO:0000313" key="2">
    <source>
        <dbReference type="EMBL" id="PRY37186.1"/>
    </source>
</evidence>
<keyword evidence="3" id="KW-1185">Reference proteome</keyword>
<reference evidence="2 3" key="1">
    <citation type="submission" date="2018-03" db="EMBL/GenBank/DDBJ databases">
        <title>Genomic Encyclopedia of Archaeal and Bacterial Type Strains, Phase II (KMG-II): from individual species to whole genera.</title>
        <authorList>
            <person name="Goeker M."/>
        </authorList>
    </citation>
    <scope>NUCLEOTIDE SEQUENCE [LARGE SCALE GENOMIC DNA]</scope>
    <source>
        <strain evidence="2 3">DSM 45416</strain>
    </source>
</reference>
<sequence>MMPSSLVRAMSGVTGCRRLTTPVTQCATTARPQRCLSPRRGAAHCQRRAPNSSCCRRIGSRSGPRGRLTPDDGRRPAVAGGARRRHADRDGSAGGVRRCGVSAPRHNVLPAGAVELCESRLSLGQVGARLGMSQTAVKHRLRVAGVRLRSPSSQAPPMCRLAEQLEESILAAERHLHLAGLQAVALGPAPVPSRQHVAPERAAVAFTAARGWNMTKAPRAGSATCSPSSTDRHGPAPTCPGAAAPWVRAPRREPVYVELGNSGTAARGRGAPAFDLDGRLSWAKKDPAHKGPGE</sequence>